<keyword evidence="1" id="KW-0472">Membrane</keyword>
<feature type="transmembrane region" description="Helical" evidence="1">
    <location>
        <begin position="54"/>
        <end position="76"/>
    </location>
</feature>
<gene>
    <name evidence="2" type="ORF">B5E41_29190</name>
</gene>
<dbReference type="RefSeq" id="WP_088397110.1">
    <property type="nucleotide sequence ID" value="NZ_MXPU01000032.1"/>
</dbReference>
<evidence type="ECO:0000313" key="3">
    <source>
        <dbReference type="Proteomes" id="UP000197269"/>
    </source>
</evidence>
<evidence type="ECO:0000256" key="1">
    <source>
        <dbReference type="SAM" id="Phobius"/>
    </source>
</evidence>
<keyword evidence="1" id="KW-0812">Transmembrane</keyword>
<evidence type="ECO:0000313" key="2">
    <source>
        <dbReference type="EMBL" id="OWO90004.1"/>
    </source>
</evidence>
<comment type="caution">
    <text evidence="2">The sequence shown here is derived from an EMBL/GenBank/DDBJ whole genome shotgun (WGS) entry which is preliminary data.</text>
</comment>
<name>A0A246DL99_9HYPH</name>
<sequence length="148" mass="15852">MNKPVKIPVTPAAVIVIIDGIIMTAGYGILGMSIMGAAFALLTFNNVRRRTVGPIGLVVLLMLTGGFLAPLTAMLAEKPTGEELASHRKYAAVICPSYYRMNLVQEFNSGQSWCREFPQFDAASAEAAKIDREATGSTAPVSSTSLWK</sequence>
<protein>
    <submittedName>
        <fullName evidence="2">Uncharacterized protein</fullName>
    </submittedName>
</protein>
<dbReference type="EMBL" id="MXPU01000032">
    <property type="protein sequence ID" value="OWO90004.1"/>
    <property type="molecule type" value="Genomic_DNA"/>
</dbReference>
<organism evidence="2 3">
    <name type="scientific">Rhizobium esperanzae</name>
    <dbReference type="NCBI Taxonomy" id="1967781"/>
    <lineage>
        <taxon>Bacteria</taxon>
        <taxon>Pseudomonadati</taxon>
        <taxon>Pseudomonadota</taxon>
        <taxon>Alphaproteobacteria</taxon>
        <taxon>Hyphomicrobiales</taxon>
        <taxon>Rhizobiaceae</taxon>
        <taxon>Rhizobium/Agrobacterium group</taxon>
        <taxon>Rhizobium</taxon>
    </lineage>
</organism>
<reference evidence="2 3" key="1">
    <citation type="submission" date="2017-03" db="EMBL/GenBank/DDBJ databases">
        <title>Genome of strain Rhizobium sp. CNPSo 668.</title>
        <authorList>
            <person name="Ribeiro R."/>
        </authorList>
    </citation>
    <scope>NUCLEOTIDE SEQUENCE [LARGE SCALE GENOMIC DNA]</scope>
    <source>
        <strain evidence="2 3">CNPSo 668</strain>
    </source>
</reference>
<accession>A0A246DL99</accession>
<keyword evidence="1" id="KW-1133">Transmembrane helix</keyword>
<proteinExistence type="predicted"/>
<dbReference type="AlphaFoldDB" id="A0A246DL99"/>
<dbReference type="Proteomes" id="UP000197269">
    <property type="component" value="Unassembled WGS sequence"/>
</dbReference>
<feature type="transmembrane region" description="Helical" evidence="1">
    <location>
        <begin position="12"/>
        <end position="42"/>
    </location>
</feature>